<organism evidence="6 7">
    <name type="scientific">Roseobacter cerasinus</name>
    <dbReference type="NCBI Taxonomy" id="2602289"/>
    <lineage>
        <taxon>Bacteria</taxon>
        <taxon>Pseudomonadati</taxon>
        <taxon>Pseudomonadota</taxon>
        <taxon>Alphaproteobacteria</taxon>
        <taxon>Rhodobacterales</taxon>
        <taxon>Roseobacteraceae</taxon>
        <taxon>Roseobacter</taxon>
    </lineage>
</organism>
<dbReference type="CDD" id="cd05466">
    <property type="entry name" value="PBP2_LTTR_substrate"/>
    <property type="match status" value="1"/>
</dbReference>
<dbReference type="PANTHER" id="PTHR30126:SF98">
    <property type="entry name" value="HTH-TYPE TRANSCRIPTIONAL ACTIVATOR BAUR"/>
    <property type="match status" value="1"/>
</dbReference>
<dbReference type="AlphaFoldDB" id="A0A640VS00"/>
<evidence type="ECO:0000256" key="3">
    <source>
        <dbReference type="ARBA" id="ARBA00023125"/>
    </source>
</evidence>
<dbReference type="SUPFAM" id="SSF46785">
    <property type="entry name" value="Winged helix' DNA-binding domain"/>
    <property type="match status" value="1"/>
</dbReference>
<dbReference type="GO" id="GO:0000976">
    <property type="term" value="F:transcription cis-regulatory region binding"/>
    <property type="evidence" value="ECO:0007669"/>
    <property type="project" value="TreeGrafter"/>
</dbReference>
<dbReference type="InterPro" id="IPR000847">
    <property type="entry name" value="LysR_HTH_N"/>
</dbReference>
<dbReference type="OrthoDB" id="7506954at2"/>
<proteinExistence type="inferred from homology"/>
<evidence type="ECO:0000256" key="1">
    <source>
        <dbReference type="ARBA" id="ARBA00009437"/>
    </source>
</evidence>
<dbReference type="InterPro" id="IPR036388">
    <property type="entry name" value="WH-like_DNA-bd_sf"/>
</dbReference>
<dbReference type="Gene3D" id="3.40.190.10">
    <property type="entry name" value="Periplasmic binding protein-like II"/>
    <property type="match status" value="2"/>
</dbReference>
<dbReference type="InterPro" id="IPR036390">
    <property type="entry name" value="WH_DNA-bd_sf"/>
</dbReference>
<accession>A0A640VS00</accession>
<evidence type="ECO:0000256" key="2">
    <source>
        <dbReference type="ARBA" id="ARBA00023015"/>
    </source>
</evidence>
<name>A0A640VS00_9RHOB</name>
<comment type="caution">
    <text evidence="6">The sequence shown here is derived from an EMBL/GenBank/DDBJ whole genome shotgun (WGS) entry which is preliminary data.</text>
</comment>
<keyword evidence="4" id="KW-0804">Transcription</keyword>
<protein>
    <submittedName>
        <fullName evidence="6">LysR family transcriptional regulator</fullName>
    </submittedName>
</protein>
<evidence type="ECO:0000259" key="5">
    <source>
        <dbReference type="PROSITE" id="PS50931"/>
    </source>
</evidence>
<feature type="domain" description="HTH lysR-type" evidence="5">
    <location>
        <begin position="13"/>
        <end position="70"/>
    </location>
</feature>
<dbReference type="Pfam" id="PF00126">
    <property type="entry name" value="HTH_1"/>
    <property type="match status" value="1"/>
</dbReference>
<dbReference type="EMBL" id="BLIV01000004">
    <property type="protein sequence ID" value="GFE50577.1"/>
    <property type="molecule type" value="Genomic_DNA"/>
</dbReference>
<gene>
    <name evidence="6" type="ORF">So717_23300</name>
</gene>
<dbReference type="SUPFAM" id="SSF53850">
    <property type="entry name" value="Periplasmic binding protein-like II"/>
    <property type="match status" value="1"/>
</dbReference>
<dbReference type="Gene3D" id="1.10.10.10">
    <property type="entry name" value="Winged helix-like DNA-binding domain superfamily/Winged helix DNA-binding domain"/>
    <property type="match status" value="1"/>
</dbReference>
<keyword evidence="3" id="KW-0238">DNA-binding</keyword>
<dbReference type="PANTHER" id="PTHR30126">
    <property type="entry name" value="HTH-TYPE TRANSCRIPTIONAL REGULATOR"/>
    <property type="match status" value="1"/>
</dbReference>
<reference evidence="6 7" key="1">
    <citation type="submission" date="2019-12" db="EMBL/GenBank/DDBJ databases">
        <title>Roseobacter cerasinus sp. nov., isolated from seawater around aquaculture.</title>
        <authorList>
            <person name="Muramatsu S."/>
            <person name="Takabe Y."/>
            <person name="Mori K."/>
            <person name="Takaichi S."/>
            <person name="Hanada S."/>
        </authorList>
    </citation>
    <scope>NUCLEOTIDE SEQUENCE [LARGE SCALE GENOMIC DNA]</scope>
    <source>
        <strain evidence="6 7">AI77</strain>
    </source>
</reference>
<dbReference type="GO" id="GO:0003700">
    <property type="term" value="F:DNA-binding transcription factor activity"/>
    <property type="evidence" value="ECO:0007669"/>
    <property type="project" value="InterPro"/>
</dbReference>
<dbReference type="Proteomes" id="UP000436522">
    <property type="component" value="Unassembled WGS sequence"/>
</dbReference>
<comment type="similarity">
    <text evidence="1">Belongs to the LysR transcriptional regulatory family.</text>
</comment>
<sequence>MAKRALLRSLSDVDIRLIRVFITVTECGGFAASELELNIGRSTISKHISDLELRIGLKLCNRGPAGFSLTPEGKQVLDAAHDLLAAIDGFQARIDNIHTHLTGTLRLGLFDQSTTNPGALVHEAIRAFDAVAPDVSFEIALATPSVLEARVTDGSLDVAIAPIHRQSTALSYTPLYEEHMTLYCGEGHPLFEADLTARAADLDLAQYKYAGYAFNSPNMMAGQGLGLRRAARVQEEEALSLLIQSGRYLGYLADHVAETFLRKGIVRAVAPGDTRYSTTFAGIVRRKPASDRKTEEFMKCLVDAHAGGVSASGG</sequence>
<keyword evidence="2" id="KW-0805">Transcription regulation</keyword>
<evidence type="ECO:0000256" key="4">
    <source>
        <dbReference type="ARBA" id="ARBA00023163"/>
    </source>
</evidence>
<dbReference type="RefSeq" id="WP_159977476.1">
    <property type="nucleotide sequence ID" value="NZ_BLIV01000004.1"/>
</dbReference>
<dbReference type="PROSITE" id="PS50931">
    <property type="entry name" value="HTH_LYSR"/>
    <property type="match status" value="1"/>
</dbReference>
<keyword evidence="7" id="KW-1185">Reference proteome</keyword>
<dbReference type="InterPro" id="IPR005119">
    <property type="entry name" value="LysR_subst-bd"/>
</dbReference>
<dbReference type="Pfam" id="PF03466">
    <property type="entry name" value="LysR_substrate"/>
    <property type="match status" value="1"/>
</dbReference>
<evidence type="ECO:0000313" key="6">
    <source>
        <dbReference type="EMBL" id="GFE50577.1"/>
    </source>
</evidence>
<evidence type="ECO:0000313" key="7">
    <source>
        <dbReference type="Proteomes" id="UP000436522"/>
    </source>
</evidence>